<proteinExistence type="inferred from homology"/>
<comment type="catalytic activity">
    <reaction evidence="1 12">
        <text>[(1-&gt;4)-alpha-D-glucosyl](n) + phosphate = [(1-&gt;4)-alpha-D-glucosyl](n-1) + alpha-D-glucose 1-phosphate</text>
        <dbReference type="Rhea" id="RHEA:41732"/>
        <dbReference type="Rhea" id="RHEA-COMP:9584"/>
        <dbReference type="Rhea" id="RHEA-COMP:9586"/>
        <dbReference type="ChEBI" id="CHEBI:15444"/>
        <dbReference type="ChEBI" id="CHEBI:43474"/>
        <dbReference type="ChEBI" id="CHEBI:58601"/>
        <dbReference type="EC" id="2.4.1.1"/>
    </reaction>
</comment>
<name>A0A084XZX3_9PROT</name>
<evidence type="ECO:0000256" key="4">
    <source>
        <dbReference type="ARBA" id="ARBA00022553"/>
    </source>
</evidence>
<evidence type="ECO:0000256" key="8">
    <source>
        <dbReference type="ARBA" id="ARBA00022898"/>
    </source>
</evidence>
<evidence type="ECO:0000313" key="13">
    <source>
        <dbReference type="EMBL" id="KFB68017.1"/>
    </source>
</evidence>
<dbReference type="FunFam" id="3.40.50.2000:FF:000153">
    <property type="entry name" value="Alpha-1,4 glucan phosphorylase"/>
    <property type="match status" value="1"/>
</dbReference>
<dbReference type="EC" id="2.4.1.1" evidence="12"/>
<evidence type="ECO:0000256" key="7">
    <source>
        <dbReference type="ARBA" id="ARBA00022679"/>
    </source>
</evidence>
<evidence type="ECO:0000313" key="14">
    <source>
        <dbReference type="Proteomes" id="UP000019812"/>
    </source>
</evidence>
<dbReference type="Pfam" id="PF00343">
    <property type="entry name" value="Phosphorylase"/>
    <property type="match status" value="1"/>
</dbReference>
<feature type="modified residue" description="N6-(pyridoxal phosphate)lysine" evidence="11">
    <location>
        <position position="729"/>
    </location>
</feature>
<dbReference type="EMBL" id="JDSS02000024">
    <property type="protein sequence ID" value="KFB68017.1"/>
    <property type="molecule type" value="Genomic_DNA"/>
</dbReference>
<dbReference type="AlphaFoldDB" id="A0A084XZX3"/>
<dbReference type="FunFam" id="3.40.50.2000:FF:000005">
    <property type="entry name" value="Alpha-1,4 glucan phosphorylase"/>
    <property type="match status" value="1"/>
</dbReference>
<reference evidence="13 14" key="1">
    <citation type="submission" date="2014-07" db="EMBL/GenBank/DDBJ databases">
        <title>Expanding our view of genomic diversity in Candidatus Accumulibacter clades.</title>
        <authorList>
            <person name="Skennerton C.T."/>
            <person name="Barr J.J."/>
            <person name="Slater F.R."/>
            <person name="Bond P.L."/>
            <person name="Tyson G.W."/>
        </authorList>
    </citation>
    <scope>NUCLEOTIDE SEQUENCE [LARGE SCALE GENOMIC DNA]</scope>
    <source>
        <strain evidence="14">SK-01</strain>
    </source>
</reference>
<dbReference type="GO" id="GO:0005737">
    <property type="term" value="C:cytoplasm"/>
    <property type="evidence" value="ECO:0007669"/>
    <property type="project" value="TreeGrafter"/>
</dbReference>
<keyword evidence="5" id="KW-0321">Glycogen metabolism</keyword>
<organism evidence="13 14">
    <name type="scientific">Candidatus Accumulibacter vicinus</name>
    <dbReference type="NCBI Taxonomy" id="2954382"/>
    <lineage>
        <taxon>Bacteria</taxon>
        <taxon>Pseudomonadati</taxon>
        <taxon>Pseudomonadota</taxon>
        <taxon>Betaproteobacteria</taxon>
        <taxon>Candidatus Accumulibacter</taxon>
    </lineage>
</organism>
<evidence type="ECO:0000256" key="9">
    <source>
        <dbReference type="ARBA" id="ARBA00023277"/>
    </source>
</evidence>
<comment type="cofactor">
    <cofactor evidence="2 12">
        <name>pyridoxal 5'-phosphate</name>
        <dbReference type="ChEBI" id="CHEBI:597326"/>
    </cofactor>
</comment>
<accession>A0A084XZX3</accession>
<comment type="similarity">
    <text evidence="3 12">Belongs to the glycogen phosphorylase family.</text>
</comment>
<dbReference type="GO" id="GO:0008184">
    <property type="term" value="F:glycogen phosphorylase activity"/>
    <property type="evidence" value="ECO:0007669"/>
    <property type="project" value="InterPro"/>
</dbReference>
<dbReference type="PANTHER" id="PTHR11468">
    <property type="entry name" value="GLYCOGEN PHOSPHORYLASE"/>
    <property type="match status" value="1"/>
</dbReference>
<dbReference type="CDD" id="cd04300">
    <property type="entry name" value="GT35_Glycogen_Phosphorylase"/>
    <property type="match status" value="1"/>
</dbReference>
<evidence type="ECO:0000256" key="1">
    <source>
        <dbReference type="ARBA" id="ARBA00001275"/>
    </source>
</evidence>
<dbReference type="PIRSF" id="PIRSF000460">
    <property type="entry name" value="Pprylas_GlgP"/>
    <property type="match status" value="1"/>
</dbReference>
<dbReference type="GO" id="GO:0030170">
    <property type="term" value="F:pyridoxal phosphate binding"/>
    <property type="evidence" value="ECO:0007669"/>
    <property type="project" value="InterPro"/>
</dbReference>
<sequence length="901" mass="102699">MRLDGAACAAARNVIDSPRAWIGGRGFTISYTSMDKKSKGADMNVEMEKENAPPLEAVGDPLVGREDRRTGLSVDALQRAILDKLVYVQARFPQVATRRDCFMALAQAVRDRLLQRWVQTARTYRDRGSRTVCYMSAEFLIGPQLGNNLINLGIFDKARQATQEFGLDLEMLLDQEEEPGLGNGGLGRLAACYLDSLATLEIPAIGYGILYEFGIFTQAIRDGQQVELTDKWLRAGSPWLIHRPNIAFDIKLGGHTEFQFEANGERRLRVQWVPAKVVRGTAWDMPVLGYGVNTPNRLRLWSAEAPESFDFAAFNAGNYHEAVDAQIRSETITKVLYPNDETEAGQELRLEQQYFFVACSLKDMIRLQLQREKNLDHFDEKFVVQLNDTHPSIAVAELMRLLVDEYMMEWDQAWAITCKTFAYTNHTLLPEALEKWRLALFKRVLPRHFEIICEINLRFLDEVRIRYPGDDARLRRMSLIDEDGAHYVRMANLAVVGSFAVNGVARLHSELLKSDVLKDFYEMWPEKFNNKTNGVTPRRFVLLANPTMSGLIEETIGAGWVTDMTRLRELEPYANDPAFRESWRRIKSGNKNRLVGEIKRFVHVDVNPASMFDIQVKRFHEYKRQHLNILHVVSLYKRLKDNPNLATAPRTVIFGGKAAPGYFMAKLIIRLINAVADVIGRDPAMHGKLQVVFFPNYNVKNAQLIFPAADLSEQISLAGKEASGTGNMKFQMNGALTIGTLDGANVEIREEVGDDNFFLFGMSTPEVMELRRTGYRPRAYYDANPHLREVIDLIASGFFTKGDREIFRPLVDHLLNHDEYMVLADFQSYIDCQARVSEAYLDVDRWTRMSILNVARSGFFSSDRSIREYCDEIWKVKPVRIELSQLSSKDMQFTRALAGED</sequence>
<dbReference type="Gene3D" id="3.40.50.2000">
    <property type="entry name" value="Glycogen Phosphorylase B"/>
    <property type="match status" value="2"/>
</dbReference>
<comment type="caution">
    <text evidence="13">The sequence shown here is derived from an EMBL/GenBank/DDBJ whole genome shotgun (WGS) entry which is preliminary data.</text>
</comment>
<evidence type="ECO:0000256" key="3">
    <source>
        <dbReference type="ARBA" id="ARBA00006047"/>
    </source>
</evidence>
<evidence type="ECO:0000256" key="11">
    <source>
        <dbReference type="PIRSR" id="PIRSR000460-1"/>
    </source>
</evidence>
<protein>
    <recommendedName>
        <fullName evidence="12">Alpha-1,4 glucan phosphorylase</fullName>
        <ecNumber evidence="12">2.4.1.1</ecNumber>
    </recommendedName>
</protein>
<keyword evidence="8 11" id="KW-0663">Pyridoxal phosphate</keyword>
<gene>
    <name evidence="13" type="primary">malP_3</name>
    <name evidence="13" type="ORF">CAPSK01_002609</name>
</gene>
<keyword evidence="6 12" id="KW-0328">Glycosyltransferase</keyword>
<keyword evidence="9 12" id="KW-0119">Carbohydrate metabolism</keyword>
<dbReference type="NCBIfam" id="TIGR02093">
    <property type="entry name" value="P_ylase"/>
    <property type="match status" value="1"/>
</dbReference>
<dbReference type="InterPro" id="IPR000811">
    <property type="entry name" value="Glyco_trans_35"/>
</dbReference>
<comment type="function">
    <text evidence="12">Allosteric enzyme that catalyzes the rate-limiting step in glycogen catabolism, the phosphorolytic cleavage of glycogen to produce glucose-1-phosphate, and plays a central role in maintaining cellular and organismal glucose homeostasis.</text>
</comment>
<keyword evidence="7 12" id="KW-0808">Transferase</keyword>
<evidence type="ECO:0000256" key="2">
    <source>
        <dbReference type="ARBA" id="ARBA00001933"/>
    </source>
</evidence>
<evidence type="ECO:0000256" key="5">
    <source>
        <dbReference type="ARBA" id="ARBA00022600"/>
    </source>
</evidence>
<dbReference type="InterPro" id="IPR011833">
    <property type="entry name" value="Glycg_phsphrylas"/>
</dbReference>
<dbReference type="GO" id="GO:0005980">
    <property type="term" value="P:glycogen catabolic process"/>
    <property type="evidence" value="ECO:0007669"/>
    <property type="project" value="TreeGrafter"/>
</dbReference>
<comment type="function">
    <text evidence="10">Phosphorylase is an important allosteric enzyme in carbohydrate metabolism. Enzymes from different sources differ in their regulatory mechanisms and in their natural substrates. However, all known phosphorylases share catalytic and structural properties.</text>
</comment>
<dbReference type="InterPro" id="IPR035090">
    <property type="entry name" value="Pyridoxal_P_attach_site"/>
</dbReference>
<dbReference type="SUPFAM" id="SSF53756">
    <property type="entry name" value="UDP-Glycosyltransferase/glycogen phosphorylase"/>
    <property type="match status" value="1"/>
</dbReference>
<dbReference type="STRING" id="1457154.CAPSK01_002609"/>
<evidence type="ECO:0000256" key="6">
    <source>
        <dbReference type="ARBA" id="ARBA00022676"/>
    </source>
</evidence>
<dbReference type="PROSITE" id="PS00102">
    <property type="entry name" value="PHOSPHORYLASE"/>
    <property type="match status" value="1"/>
</dbReference>
<evidence type="ECO:0000256" key="10">
    <source>
        <dbReference type="ARBA" id="ARBA00025174"/>
    </source>
</evidence>
<keyword evidence="4" id="KW-0597">Phosphoprotein</keyword>
<dbReference type="PANTHER" id="PTHR11468:SF3">
    <property type="entry name" value="GLYCOGEN PHOSPHORYLASE, LIVER FORM"/>
    <property type="match status" value="1"/>
</dbReference>
<evidence type="ECO:0000256" key="12">
    <source>
        <dbReference type="RuleBase" id="RU000587"/>
    </source>
</evidence>
<dbReference type="Proteomes" id="UP000019812">
    <property type="component" value="Unassembled WGS sequence"/>
</dbReference>